<evidence type="ECO:0000256" key="3">
    <source>
        <dbReference type="ARBA" id="ARBA00022793"/>
    </source>
</evidence>
<dbReference type="GO" id="GO:0004014">
    <property type="term" value="F:adenosylmethionine decarboxylase activity"/>
    <property type="evidence" value="ECO:0007669"/>
    <property type="project" value="InterPro"/>
</dbReference>
<evidence type="ECO:0000256" key="2">
    <source>
        <dbReference type="ARBA" id="ARBA00022691"/>
    </source>
</evidence>
<evidence type="ECO:0008006" key="13">
    <source>
        <dbReference type="Google" id="ProtNLM"/>
    </source>
</evidence>
<comment type="caution">
    <text evidence="11">The sequence shown here is derived from an EMBL/GenBank/DDBJ whole genome shotgun (WGS) entry which is preliminary data.</text>
</comment>
<keyword evidence="10" id="KW-0670">Pyruvate</keyword>
<evidence type="ECO:0000256" key="10">
    <source>
        <dbReference type="ARBA" id="ARBA00023317"/>
    </source>
</evidence>
<keyword evidence="12" id="KW-1185">Reference proteome</keyword>
<name>A0A6A7KC45_9FIRM</name>
<keyword evidence="3" id="KW-0210">Decarboxylase</keyword>
<gene>
    <name evidence="11" type="ORF">GC105_14155</name>
</gene>
<dbReference type="RefSeq" id="WP_152806129.1">
    <property type="nucleotide sequence ID" value="NZ_WHNX01000032.1"/>
</dbReference>
<evidence type="ECO:0000313" key="11">
    <source>
        <dbReference type="EMBL" id="MPW26925.1"/>
    </source>
</evidence>
<evidence type="ECO:0000256" key="8">
    <source>
        <dbReference type="ARBA" id="ARBA00023239"/>
    </source>
</evidence>
<dbReference type="Pfam" id="PF02675">
    <property type="entry name" value="AdoMet_dc"/>
    <property type="match status" value="2"/>
</dbReference>
<keyword evidence="2" id="KW-0949">S-adenosyl-L-methionine</keyword>
<keyword evidence="9" id="KW-0704">Schiff base</keyword>
<dbReference type="Proteomes" id="UP000440004">
    <property type="component" value="Unassembled WGS sequence"/>
</dbReference>
<reference evidence="11 12" key="1">
    <citation type="submission" date="2019-10" db="EMBL/GenBank/DDBJ databases">
        <title>Alkalibaculum tamaniensis sp.nov., a new alkaliphilic acetogen, isolated on methoxylated aromatics from a mud volcano.</title>
        <authorList>
            <person name="Khomyakova M.A."/>
            <person name="Merkel A.Y."/>
            <person name="Bonch-Osmolovskaya E.A."/>
            <person name="Slobodkin A.I."/>
        </authorList>
    </citation>
    <scope>NUCLEOTIDE SEQUENCE [LARGE SCALE GENOMIC DNA]</scope>
    <source>
        <strain evidence="11 12">M08DMB</strain>
    </source>
</reference>
<keyword evidence="8" id="KW-0456">Lyase</keyword>
<comment type="cofactor">
    <cofactor evidence="1">
        <name>pyruvate</name>
        <dbReference type="ChEBI" id="CHEBI:15361"/>
    </cofactor>
</comment>
<sequence length="265" mass="31434">MYHYMLDSYNCFKTRLEDTALIFEILERIPFEMGIKTTMPPFVLPYFNGVIPEDCGISAFIFLEGGHFTIHTFSYRECYFVDFVSPKPFDKEELSKLITRAFPTDMYNNYYLDRREHTESIFKEIDEENDFGPHVFLEINPINKKLDMDYLFNIFDNMPKEIGMTPIMRPYIVKNGEGDNVTYSSLTMIAESHISLHYFPKENKGYFDIFSCRFFDKAFVLPKIIEILDGDKNLDYTIISRGSKYHKLKKSKENKIDYSHQWLIK</sequence>
<dbReference type="Gene3D" id="3.60.90.10">
    <property type="entry name" value="S-adenosylmethionine decarboxylase"/>
    <property type="match status" value="2"/>
</dbReference>
<dbReference type="SUPFAM" id="SSF56276">
    <property type="entry name" value="S-adenosylmethionine decarboxylase"/>
    <property type="match status" value="2"/>
</dbReference>
<evidence type="ECO:0000256" key="9">
    <source>
        <dbReference type="ARBA" id="ARBA00023270"/>
    </source>
</evidence>
<dbReference type="InterPro" id="IPR003826">
    <property type="entry name" value="AdoMetDC_fam_prok"/>
</dbReference>
<proteinExistence type="predicted"/>
<organism evidence="11 12">
    <name type="scientific">Alkalibaculum sporogenes</name>
    <dbReference type="NCBI Taxonomy" id="2655001"/>
    <lineage>
        <taxon>Bacteria</taxon>
        <taxon>Bacillati</taxon>
        <taxon>Bacillota</taxon>
        <taxon>Clostridia</taxon>
        <taxon>Eubacteriales</taxon>
        <taxon>Eubacteriaceae</taxon>
        <taxon>Alkalibaculum</taxon>
    </lineage>
</organism>
<dbReference type="PANTHER" id="PTHR33866">
    <property type="entry name" value="S-ADENOSYLMETHIONINE DECARBOXYLASE PROENZYME"/>
    <property type="match status" value="1"/>
</dbReference>
<evidence type="ECO:0000256" key="7">
    <source>
        <dbReference type="ARBA" id="ARBA00023145"/>
    </source>
</evidence>
<protein>
    <recommendedName>
        <fullName evidence="13">Adenosylmethionine decarboxylase</fullName>
    </recommendedName>
</protein>
<dbReference type="InterPro" id="IPR016067">
    <property type="entry name" value="S-AdoMet_deCO2ase_core"/>
</dbReference>
<evidence type="ECO:0000256" key="5">
    <source>
        <dbReference type="ARBA" id="ARBA00023066"/>
    </source>
</evidence>
<keyword evidence="5" id="KW-0745">Spermidine biosynthesis</keyword>
<evidence type="ECO:0000313" key="12">
    <source>
        <dbReference type="Proteomes" id="UP000440004"/>
    </source>
</evidence>
<evidence type="ECO:0000256" key="4">
    <source>
        <dbReference type="ARBA" id="ARBA00022813"/>
    </source>
</evidence>
<evidence type="ECO:0000256" key="1">
    <source>
        <dbReference type="ARBA" id="ARBA00001928"/>
    </source>
</evidence>
<dbReference type="AlphaFoldDB" id="A0A6A7KC45"/>
<accession>A0A6A7KC45</accession>
<dbReference type="GO" id="GO:0005829">
    <property type="term" value="C:cytosol"/>
    <property type="evidence" value="ECO:0007669"/>
    <property type="project" value="TreeGrafter"/>
</dbReference>
<dbReference type="EMBL" id="WHNX01000032">
    <property type="protein sequence ID" value="MPW26925.1"/>
    <property type="molecule type" value="Genomic_DNA"/>
</dbReference>
<keyword evidence="4" id="KW-0068">Autocatalytic cleavage</keyword>
<keyword evidence="6" id="KW-0620">Polyamine biosynthesis</keyword>
<dbReference type="PANTHER" id="PTHR33866:SF2">
    <property type="entry name" value="S-ADENOSYLMETHIONINE DECARBOXYLASE PROENZYME"/>
    <property type="match status" value="1"/>
</dbReference>
<evidence type="ECO:0000256" key="6">
    <source>
        <dbReference type="ARBA" id="ARBA00023115"/>
    </source>
</evidence>
<keyword evidence="7" id="KW-0865">Zymogen</keyword>
<dbReference type="GO" id="GO:0008295">
    <property type="term" value="P:spermidine biosynthetic process"/>
    <property type="evidence" value="ECO:0007669"/>
    <property type="project" value="UniProtKB-KW"/>
</dbReference>